<evidence type="ECO:0000256" key="1">
    <source>
        <dbReference type="ARBA" id="ARBA00010213"/>
    </source>
</evidence>
<name>A0AAE1BY67_PETCI</name>
<feature type="compositionally biased region" description="Pro residues" evidence="2">
    <location>
        <begin position="662"/>
        <end position="674"/>
    </location>
</feature>
<sequence>MGREDGRVEWELREGRLKGGLEGRGMRVGGKGGIEGGWYCFDRESCEQRWRRLRPLMTSRGWPPTRLVGGALSPTPEENPYWWTSNHVLVPYCSSDSWSGTHLASPGSSGGSGGGSDFSFLGSVIVEEVVRALVQTHNFTHGHKLILAGSSAGGVGVLVNVDRVATQLVSELGIRADVRAVSDSGWFLDNEPYAPLQCVDAHSCPPVEAIRRGQELWQGRIPERCRQVYPDRPWYCYFGYRVYPTMTSPLFVFQWVFDEAQMTADNVGKPNSKEQWDYIHGIGERLRTTLRNVTSLFAPSCISHTVLTKRTWSGVKIGDISLPQALFCWDITPSAALVSPPPRSDGGVSDGVDDGSQGTKRRVVLTGAMLADSPKHSDNNAASNYLIPSHVISDHSTGRESLGVEGEEEEEERRRDMEEQEEEERRRDVEEESGTRGGGKRSRRRRMRKRRKRNKERERKRRQRKKEKRKNRRERRRKSRLNKLRRRNRRERLRAGDVGAEMLLVDGLRSARSLYLLHTQSSPPTPSPPHHHNNNNNNNNHHPHNPFTSSSSNHQPHNPSTSSSSTLGPLVFPKSAAVASPVLPASFTGPSSSSLSASFSGPSSSFSGSSSSASLPSAGGESFIHSSSSSAILPNYPSHPNSSSLSNSSSSSSSSPGLKSPPLLPPPPPPPLPDIPTATISPSNTEAIDNSKMDGSLPDLFSMLGEEENWAEGICPSNSLHLTDRCAWPHCNSACPKLLNPFTGEEMNFTELLKSFGLDMASVASALGIDIHTLNSMSNDELLHILTQ</sequence>
<evidence type="ECO:0000256" key="2">
    <source>
        <dbReference type="SAM" id="MobiDB-lite"/>
    </source>
</evidence>
<feature type="compositionally biased region" description="Low complexity" evidence="2">
    <location>
        <begin position="626"/>
        <end position="661"/>
    </location>
</feature>
<gene>
    <name evidence="3" type="ORF">Pcinc_034656</name>
</gene>
<dbReference type="InterPro" id="IPR004963">
    <property type="entry name" value="PAE/NOTUM"/>
</dbReference>
<proteinExistence type="inferred from homology"/>
<feature type="compositionally biased region" description="Basic and acidic residues" evidence="2">
    <location>
        <begin position="412"/>
        <end position="429"/>
    </location>
</feature>
<comment type="similarity">
    <text evidence="1">Belongs to the pectinacetylesterase family. Notum subfamily.</text>
</comment>
<evidence type="ECO:0000313" key="3">
    <source>
        <dbReference type="EMBL" id="KAK3859207.1"/>
    </source>
</evidence>
<dbReference type="GO" id="GO:0016787">
    <property type="term" value="F:hydrolase activity"/>
    <property type="evidence" value="ECO:0007669"/>
    <property type="project" value="InterPro"/>
</dbReference>
<evidence type="ECO:0008006" key="5">
    <source>
        <dbReference type="Google" id="ProtNLM"/>
    </source>
</evidence>
<dbReference type="EMBL" id="JAWQEG010005083">
    <property type="protein sequence ID" value="KAK3859207.1"/>
    <property type="molecule type" value="Genomic_DNA"/>
</dbReference>
<organism evidence="3 4">
    <name type="scientific">Petrolisthes cinctipes</name>
    <name type="common">Flat porcelain crab</name>
    <dbReference type="NCBI Taxonomy" id="88211"/>
    <lineage>
        <taxon>Eukaryota</taxon>
        <taxon>Metazoa</taxon>
        <taxon>Ecdysozoa</taxon>
        <taxon>Arthropoda</taxon>
        <taxon>Crustacea</taxon>
        <taxon>Multicrustacea</taxon>
        <taxon>Malacostraca</taxon>
        <taxon>Eumalacostraca</taxon>
        <taxon>Eucarida</taxon>
        <taxon>Decapoda</taxon>
        <taxon>Pleocyemata</taxon>
        <taxon>Anomura</taxon>
        <taxon>Galatheoidea</taxon>
        <taxon>Porcellanidae</taxon>
        <taxon>Petrolisthes</taxon>
    </lineage>
</organism>
<dbReference type="PANTHER" id="PTHR21562">
    <property type="entry name" value="NOTUM-RELATED"/>
    <property type="match status" value="1"/>
</dbReference>
<feature type="compositionally biased region" description="Low complexity" evidence="2">
    <location>
        <begin position="589"/>
        <end position="619"/>
    </location>
</feature>
<feature type="compositionally biased region" description="Polar residues" evidence="2">
    <location>
        <begin position="678"/>
        <end position="688"/>
    </location>
</feature>
<feature type="region of interest" description="Disordered" evidence="2">
    <location>
        <begin position="388"/>
        <end position="492"/>
    </location>
</feature>
<dbReference type="PANTHER" id="PTHR21562:SF122">
    <property type="entry name" value="PALMITOLEOYL-PROTEIN CARBOXYLESTERASE NOTUM"/>
    <property type="match status" value="1"/>
</dbReference>
<feature type="compositionally biased region" description="Basic residues" evidence="2">
    <location>
        <begin position="438"/>
        <end position="492"/>
    </location>
</feature>
<dbReference type="Proteomes" id="UP001286313">
    <property type="component" value="Unassembled WGS sequence"/>
</dbReference>
<comment type="caution">
    <text evidence="3">The sequence shown here is derived from an EMBL/GenBank/DDBJ whole genome shotgun (WGS) entry which is preliminary data.</text>
</comment>
<feature type="compositionally biased region" description="Low complexity" evidence="2">
    <location>
        <begin position="534"/>
        <end position="565"/>
    </location>
</feature>
<accession>A0AAE1BY67</accession>
<feature type="region of interest" description="Disordered" evidence="2">
    <location>
        <begin position="338"/>
        <end position="358"/>
    </location>
</feature>
<reference evidence="3" key="1">
    <citation type="submission" date="2023-10" db="EMBL/GenBank/DDBJ databases">
        <title>Genome assemblies of two species of porcelain crab, Petrolisthes cinctipes and Petrolisthes manimaculis (Anomura: Porcellanidae).</title>
        <authorList>
            <person name="Angst P."/>
        </authorList>
    </citation>
    <scope>NUCLEOTIDE SEQUENCE</scope>
    <source>
        <strain evidence="3">PB745_01</strain>
        <tissue evidence="3">Gill</tissue>
    </source>
</reference>
<feature type="region of interest" description="Disordered" evidence="2">
    <location>
        <begin position="518"/>
        <end position="568"/>
    </location>
</feature>
<dbReference type="Pfam" id="PF03283">
    <property type="entry name" value="PAE"/>
    <property type="match status" value="1"/>
</dbReference>
<keyword evidence="4" id="KW-1185">Reference proteome</keyword>
<evidence type="ECO:0000313" key="4">
    <source>
        <dbReference type="Proteomes" id="UP001286313"/>
    </source>
</evidence>
<dbReference type="AlphaFoldDB" id="A0AAE1BY67"/>
<protein>
    <recommendedName>
        <fullName evidence="5">Notum</fullName>
    </recommendedName>
</protein>
<feature type="region of interest" description="Disordered" evidence="2">
    <location>
        <begin position="589"/>
        <end position="694"/>
    </location>
</feature>